<dbReference type="RefSeq" id="WP_273856005.1">
    <property type="nucleotide sequence ID" value="NZ_JAQRNC010000004.1"/>
</dbReference>
<reference evidence="2 3" key="1">
    <citation type="submission" date="2024-06" db="EMBL/GenBank/DDBJ databases">
        <title>Pangenomics to understand the prophage dynamics in the radiating lineages of P. brasiliense.</title>
        <authorList>
            <person name="Pardeshi L.A."/>
            <person name="Van Duivenbode I."/>
            <person name="Jonkheer E.M."/>
            <person name="Pel M.J.C."/>
            <person name="Kupczok A."/>
            <person name="De Ridder D."/>
            <person name="Smit S."/>
            <person name="Van Der Lee T.J."/>
        </authorList>
    </citation>
    <scope>NUCLEOTIDE SEQUENCE [LARGE SCALE GENOMIC DNA]</scope>
    <source>
        <strain evidence="2 3">PD 8607</strain>
    </source>
</reference>
<evidence type="ECO:0000259" key="1">
    <source>
        <dbReference type="Pfam" id="PF02558"/>
    </source>
</evidence>
<organism evidence="2 3">
    <name type="scientific">Pectobacterium polonicum</name>
    <dbReference type="NCBI Taxonomy" id="2485124"/>
    <lineage>
        <taxon>Bacteria</taxon>
        <taxon>Pseudomonadati</taxon>
        <taxon>Pseudomonadota</taxon>
        <taxon>Gammaproteobacteria</taxon>
        <taxon>Enterobacterales</taxon>
        <taxon>Pectobacteriaceae</taxon>
        <taxon>Pectobacterium</taxon>
    </lineage>
</organism>
<dbReference type="InterPro" id="IPR013332">
    <property type="entry name" value="KPR_N"/>
</dbReference>
<evidence type="ECO:0000313" key="3">
    <source>
        <dbReference type="Proteomes" id="UP001463408"/>
    </source>
</evidence>
<protein>
    <submittedName>
        <fullName evidence="2">2-dehydropantoate 2-reductase N-terminal domain-containing protein</fullName>
    </submittedName>
</protein>
<evidence type="ECO:0000313" key="2">
    <source>
        <dbReference type="EMBL" id="MEQ9939131.1"/>
    </source>
</evidence>
<dbReference type="Gene3D" id="3.40.50.720">
    <property type="entry name" value="NAD(P)-binding Rossmann-like Domain"/>
    <property type="match status" value="1"/>
</dbReference>
<accession>A0ABV1PD77</accession>
<keyword evidence="3" id="KW-1185">Reference proteome</keyword>
<comment type="caution">
    <text evidence="2">The sequence shown here is derived from an EMBL/GenBank/DDBJ whole genome shotgun (WGS) entry which is preliminary data.</text>
</comment>
<proteinExistence type="predicted"/>
<name>A0ABV1PD77_9GAMM</name>
<dbReference type="Proteomes" id="UP001463408">
    <property type="component" value="Unassembled WGS sequence"/>
</dbReference>
<feature type="domain" description="Ketopantoate reductase N-terminal" evidence="1">
    <location>
        <begin position="9"/>
        <end position="84"/>
    </location>
</feature>
<gene>
    <name evidence="2" type="ORF">ABRQ07_16215</name>
</gene>
<dbReference type="EMBL" id="JBEHEF010000018">
    <property type="protein sequence ID" value="MEQ9939131.1"/>
    <property type="molecule type" value="Genomic_DNA"/>
</dbReference>
<dbReference type="Pfam" id="PF02558">
    <property type="entry name" value="ApbA"/>
    <property type="match status" value="1"/>
</dbReference>
<sequence length="347" mass="37454">MEKFTTPRVLIVGAGAMGIVVGHNLSLAKASVTYLVRPGNVERLGRPQMLYSYNDNTLKAFDDYDVITDHADIAKGRFDYIITTLDGASMQSDDGVELTKAIGKAALGSDTRVIQGALFFDSRRWFQHVSGLPGDQFTNGYLCIHAYPSRAVTLSLHGKTDPALLAKADLAYIDSMDNSLILSDSAPAVAKGFAEVYNACGVSHCGIVPEEGIAMMINTLFAMFAGCDLLGWPKFSEIDPSDDVWCLAIAAMKEIQGLSIYGEAGRAAVEATTEAGVLEGNVAWEQQMLPLDLQEFNRFHHGGKVSKQDHAIRAACLAAGRAEGKDMSALSELIRRVESNVRSTLAR</sequence>